<dbReference type="Proteomes" id="UP001221838">
    <property type="component" value="Unassembled WGS sequence"/>
</dbReference>
<keyword evidence="6 10" id="KW-0456">Lyase</keyword>
<comment type="caution">
    <text evidence="10">The sequence shown here is derived from an EMBL/GenBank/DDBJ whole genome shotgun (WGS) entry which is preliminary data.</text>
</comment>
<dbReference type="PANTHER" id="PTHR21022:SF19">
    <property type="entry name" value="PREPHENATE DEHYDRATASE-RELATED"/>
    <property type="match status" value="1"/>
</dbReference>
<dbReference type="InterPro" id="IPR045865">
    <property type="entry name" value="ACT-like_dom_sf"/>
</dbReference>
<dbReference type="PROSITE" id="PS51171">
    <property type="entry name" value="PREPHENATE_DEHYDR_3"/>
    <property type="match status" value="1"/>
</dbReference>
<evidence type="ECO:0000256" key="1">
    <source>
        <dbReference type="ARBA" id="ARBA00004741"/>
    </source>
</evidence>
<dbReference type="RefSeq" id="WP_272134610.1">
    <property type="nucleotide sequence ID" value="NZ_JAQNDM010000001.1"/>
</dbReference>
<evidence type="ECO:0000256" key="4">
    <source>
        <dbReference type="ARBA" id="ARBA00023141"/>
    </source>
</evidence>
<proteinExistence type="predicted"/>
<dbReference type="InterPro" id="IPR018528">
    <property type="entry name" value="Preph_deHydtase_CS"/>
</dbReference>
<dbReference type="SUPFAM" id="SSF53850">
    <property type="entry name" value="Periplasmic binding protein-like II"/>
    <property type="match status" value="1"/>
</dbReference>
<feature type="domain" description="Prephenate dehydratase" evidence="8">
    <location>
        <begin position="5"/>
        <end position="181"/>
    </location>
</feature>
<reference evidence="10 11" key="1">
    <citation type="submission" date="2022-11" db="EMBL/GenBank/DDBJ databases">
        <title>Minimal conservation of predation-associated metabolite biosynthetic gene clusters underscores biosynthetic potential of Myxococcota including descriptions for ten novel species: Archangium lansinium sp. nov., Myxococcus landrumus sp. nov., Nannocystis bai.</title>
        <authorList>
            <person name="Ahearne A."/>
            <person name="Stevens C."/>
            <person name="Dowd S."/>
        </authorList>
    </citation>
    <scope>NUCLEOTIDE SEQUENCE [LARGE SCALE GENOMIC DNA]</scope>
    <source>
        <strain evidence="10 11">NCWAL01</strain>
    </source>
</reference>
<dbReference type="Pfam" id="PF00800">
    <property type="entry name" value="PDT"/>
    <property type="match status" value="1"/>
</dbReference>
<dbReference type="InterPro" id="IPR001086">
    <property type="entry name" value="Preph_deHydtase"/>
</dbReference>
<evidence type="ECO:0000256" key="2">
    <source>
        <dbReference type="ARBA" id="ARBA00013147"/>
    </source>
</evidence>
<accession>A0ABT5D572</accession>
<dbReference type="Gene3D" id="3.30.70.260">
    <property type="match status" value="1"/>
</dbReference>
<comment type="pathway">
    <text evidence="1">Amino-acid biosynthesis; L-phenylalanine biosynthesis; phenylpyruvate from prephenate: step 1/1.</text>
</comment>
<dbReference type="PANTHER" id="PTHR21022">
    <property type="entry name" value="PREPHENATE DEHYDRATASE P PROTEIN"/>
    <property type="match status" value="1"/>
</dbReference>
<evidence type="ECO:0000256" key="5">
    <source>
        <dbReference type="ARBA" id="ARBA00023222"/>
    </source>
</evidence>
<dbReference type="CDD" id="cd13631">
    <property type="entry name" value="PBP2_Ct-PDT_like"/>
    <property type="match status" value="1"/>
</dbReference>
<keyword evidence="4" id="KW-0057">Aromatic amino acid biosynthesis</keyword>
<comment type="catalytic activity">
    <reaction evidence="7">
        <text>prephenate + H(+) = 3-phenylpyruvate + CO2 + H2O</text>
        <dbReference type="Rhea" id="RHEA:21648"/>
        <dbReference type="ChEBI" id="CHEBI:15377"/>
        <dbReference type="ChEBI" id="CHEBI:15378"/>
        <dbReference type="ChEBI" id="CHEBI:16526"/>
        <dbReference type="ChEBI" id="CHEBI:18005"/>
        <dbReference type="ChEBI" id="CHEBI:29934"/>
        <dbReference type="EC" id="4.2.1.51"/>
    </reaction>
</comment>
<dbReference type="CDD" id="cd04905">
    <property type="entry name" value="ACT_CM-PDT"/>
    <property type="match status" value="1"/>
</dbReference>
<dbReference type="Pfam" id="PF01842">
    <property type="entry name" value="ACT"/>
    <property type="match status" value="1"/>
</dbReference>
<evidence type="ECO:0000256" key="3">
    <source>
        <dbReference type="ARBA" id="ARBA00022605"/>
    </source>
</evidence>
<keyword evidence="3" id="KW-0028">Amino-acid biosynthesis</keyword>
<keyword evidence="11" id="KW-1185">Reference proteome</keyword>
<dbReference type="NCBIfam" id="NF008865">
    <property type="entry name" value="PRK11898.1"/>
    <property type="match status" value="1"/>
</dbReference>
<sequence length="273" mass="29027">MSELRIAFQGERGAYGEQATRALYGPGVEAVPQPSFRSVFEAVKAGHVHGGVVPVENSLAGSVTENVDLLLEFSLPITGELALPIRHCLLVPPGRTLAGLKRALSHPQALAQCAAFLRQHGITPVAEADTAGSARRVAELAPPGTAAIASRIAAELYGLEVLQEGIEDAPDNHTRFVAMGAVPSQPGSQSKTAVAFTLENNPGVLHRVLGAFATRGLSVIRVESRPRRRPWEYVFCLDVEGSQEEPGMAAALDEAALLCRSFRLLGSYRVSAY</sequence>
<dbReference type="SUPFAM" id="SSF55021">
    <property type="entry name" value="ACT-like"/>
    <property type="match status" value="1"/>
</dbReference>
<evidence type="ECO:0000256" key="7">
    <source>
        <dbReference type="ARBA" id="ARBA00047848"/>
    </source>
</evidence>
<evidence type="ECO:0000256" key="6">
    <source>
        <dbReference type="ARBA" id="ARBA00023239"/>
    </source>
</evidence>
<evidence type="ECO:0000313" key="11">
    <source>
        <dbReference type="Proteomes" id="UP001221838"/>
    </source>
</evidence>
<dbReference type="InterPro" id="IPR002912">
    <property type="entry name" value="ACT_dom"/>
</dbReference>
<dbReference type="PROSITE" id="PS00857">
    <property type="entry name" value="PREPHENATE_DEHYDR_1"/>
    <property type="match status" value="1"/>
</dbReference>
<dbReference type="EMBL" id="JAQNDM010000001">
    <property type="protein sequence ID" value="MDC0707387.1"/>
    <property type="molecule type" value="Genomic_DNA"/>
</dbReference>
<name>A0ABT5D572_9BACT</name>
<dbReference type="PROSITE" id="PS51671">
    <property type="entry name" value="ACT"/>
    <property type="match status" value="1"/>
</dbReference>
<organism evidence="10 11">
    <name type="scientific">Stigmatella ashevillensis</name>
    <dbReference type="NCBI Taxonomy" id="2995309"/>
    <lineage>
        <taxon>Bacteria</taxon>
        <taxon>Pseudomonadati</taxon>
        <taxon>Myxococcota</taxon>
        <taxon>Myxococcia</taxon>
        <taxon>Myxococcales</taxon>
        <taxon>Cystobacterineae</taxon>
        <taxon>Archangiaceae</taxon>
        <taxon>Stigmatella</taxon>
    </lineage>
</organism>
<evidence type="ECO:0000313" key="10">
    <source>
        <dbReference type="EMBL" id="MDC0707387.1"/>
    </source>
</evidence>
<keyword evidence="5" id="KW-0584">Phenylalanine biosynthesis</keyword>
<evidence type="ECO:0000259" key="9">
    <source>
        <dbReference type="PROSITE" id="PS51671"/>
    </source>
</evidence>
<dbReference type="Gene3D" id="3.40.190.10">
    <property type="entry name" value="Periplasmic binding protein-like II"/>
    <property type="match status" value="2"/>
</dbReference>
<evidence type="ECO:0000259" key="8">
    <source>
        <dbReference type="PROSITE" id="PS51171"/>
    </source>
</evidence>
<feature type="domain" description="ACT" evidence="9">
    <location>
        <begin position="193"/>
        <end position="269"/>
    </location>
</feature>
<protein>
    <recommendedName>
        <fullName evidence="2">prephenate dehydratase</fullName>
        <ecNumber evidence="2">4.2.1.51</ecNumber>
    </recommendedName>
</protein>
<dbReference type="EC" id="4.2.1.51" evidence="2"/>
<dbReference type="GO" id="GO:0004664">
    <property type="term" value="F:prephenate dehydratase activity"/>
    <property type="evidence" value="ECO:0007669"/>
    <property type="project" value="UniProtKB-EC"/>
</dbReference>
<gene>
    <name evidence="10" type="primary">pheA</name>
    <name evidence="10" type="ORF">POL68_02785</name>
</gene>